<organism evidence="2 3">
    <name type="scientific">Campylobacter fetus subsp. testudinum</name>
    <dbReference type="NCBI Taxonomy" id="1507806"/>
    <lineage>
        <taxon>Bacteria</taxon>
        <taxon>Pseudomonadati</taxon>
        <taxon>Campylobacterota</taxon>
        <taxon>Epsilonproteobacteria</taxon>
        <taxon>Campylobacterales</taxon>
        <taxon>Campylobacteraceae</taxon>
        <taxon>Campylobacter</taxon>
    </lineage>
</organism>
<feature type="domain" description="NAD-dependent epimerase/dehydratase" evidence="1">
    <location>
        <begin position="35"/>
        <end position="91"/>
    </location>
</feature>
<comment type="caution">
    <text evidence="2">The sequence shown here is derived from an EMBL/GenBank/DDBJ whole genome shotgun (WGS) entry which is preliminary data.</text>
</comment>
<dbReference type="RefSeq" id="WP_065841191.1">
    <property type="nucleotide sequence ID" value="NZ_LFLK01000010.1"/>
</dbReference>
<reference evidence="2 3" key="1">
    <citation type="journal article" date="2016" name="Genome Biol. Evol.">
        <title>Comparative Genomics of Campylobacter fetus from Reptiles and Mammals Reveals Divergent Evolution in Host-Associated Lineages.</title>
        <authorList>
            <person name="Gilbert M.J."/>
            <person name="Miller W.G."/>
            <person name="Yee E."/>
            <person name="Zomer A.L."/>
            <person name="van der Graaf-van Bloois L."/>
            <person name="Fitzgerald C."/>
            <person name="Forbes K.J."/>
            <person name="Meric G."/>
            <person name="Sheppard S.K."/>
            <person name="Wagenaar J.A."/>
            <person name="Duim B."/>
        </authorList>
    </citation>
    <scope>NUCLEOTIDE SEQUENCE [LARGE SCALE GENOMIC DNA]</scope>
    <source>
        <strain evidence="2 3">12S02225-3</strain>
    </source>
</reference>
<dbReference type="Proteomes" id="UP000093100">
    <property type="component" value="Unassembled WGS sequence"/>
</dbReference>
<dbReference type="SUPFAM" id="SSF51735">
    <property type="entry name" value="NAD(P)-binding Rossmann-fold domains"/>
    <property type="match status" value="1"/>
</dbReference>
<dbReference type="Gene3D" id="3.40.50.720">
    <property type="entry name" value="NAD(P)-binding Rossmann-like Domain"/>
    <property type="match status" value="1"/>
</dbReference>
<dbReference type="Pfam" id="PF01370">
    <property type="entry name" value="Epimerase"/>
    <property type="match status" value="1"/>
</dbReference>
<name>A0AAX0H9K1_CAMFE</name>
<dbReference type="EMBL" id="LFLK01000010">
    <property type="protein sequence ID" value="OCR90138.1"/>
    <property type="molecule type" value="Genomic_DNA"/>
</dbReference>
<evidence type="ECO:0000259" key="1">
    <source>
        <dbReference type="Pfam" id="PF01370"/>
    </source>
</evidence>
<dbReference type="InterPro" id="IPR001509">
    <property type="entry name" value="Epimerase_deHydtase"/>
</dbReference>
<evidence type="ECO:0000313" key="2">
    <source>
        <dbReference type="EMBL" id="OCR90138.1"/>
    </source>
</evidence>
<accession>A0AAX0H9K1</accession>
<sequence length="93" mass="10540">MIFSGLSGKIGTDLINLYSKKVFNRDYFELDFSVETESKTIVHMAACSNIDKNKKIINSNIKYLNEIINYANKNKVENFIFFSAVSVYGRGGV</sequence>
<dbReference type="InterPro" id="IPR036291">
    <property type="entry name" value="NAD(P)-bd_dom_sf"/>
</dbReference>
<gene>
    <name evidence="2" type="ORF">CFT12S02225_08475</name>
</gene>
<dbReference type="AlphaFoldDB" id="A0AAX0H9K1"/>
<protein>
    <recommendedName>
        <fullName evidence="1">NAD-dependent epimerase/dehydratase domain-containing protein</fullName>
    </recommendedName>
</protein>
<evidence type="ECO:0000313" key="3">
    <source>
        <dbReference type="Proteomes" id="UP000093100"/>
    </source>
</evidence>
<proteinExistence type="predicted"/>